<dbReference type="InterPro" id="IPR000313">
    <property type="entry name" value="PWWP_dom"/>
</dbReference>
<gene>
    <name evidence="3" type="ORF">GGX14DRAFT_482924</name>
</gene>
<dbReference type="EMBL" id="JARJCW010000145">
    <property type="protein sequence ID" value="KAJ7190674.1"/>
    <property type="molecule type" value="Genomic_DNA"/>
</dbReference>
<protein>
    <recommendedName>
        <fullName evidence="2">PWWP domain-containing protein</fullName>
    </recommendedName>
</protein>
<dbReference type="SMART" id="SM00293">
    <property type="entry name" value="PWWP"/>
    <property type="match status" value="1"/>
</dbReference>
<dbReference type="CDD" id="cd05840">
    <property type="entry name" value="PWWP_ScIOC4-like"/>
    <property type="match status" value="1"/>
</dbReference>
<evidence type="ECO:0000259" key="2">
    <source>
        <dbReference type="PROSITE" id="PS50812"/>
    </source>
</evidence>
<dbReference type="PROSITE" id="PS50812">
    <property type="entry name" value="PWWP"/>
    <property type="match status" value="1"/>
</dbReference>
<feature type="domain" description="PWWP" evidence="2">
    <location>
        <begin position="21"/>
        <end position="86"/>
    </location>
</feature>
<evidence type="ECO:0000313" key="4">
    <source>
        <dbReference type="Proteomes" id="UP001219525"/>
    </source>
</evidence>
<evidence type="ECO:0000313" key="3">
    <source>
        <dbReference type="EMBL" id="KAJ7190674.1"/>
    </source>
</evidence>
<dbReference type="SUPFAM" id="SSF63748">
    <property type="entry name" value="Tudor/PWWP/MBT"/>
    <property type="match status" value="1"/>
</dbReference>
<feature type="region of interest" description="Disordered" evidence="1">
    <location>
        <begin position="356"/>
        <end position="400"/>
    </location>
</feature>
<keyword evidence="4" id="KW-1185">Reference proteome</keyword>
<reference evidence="3" key="1">
    <citation type="submission" date="2023-03" db="EMBL/GenBank/DDBJ databases">
        <title>Massive genome expansion in bonnet fungi (Mycena s.s.) driven by repeated elements and novel gene families across ecological guilds.</title>
        <authorList>
            <consortium name="Lawrence Berkeley National Laboratory"/>
            <person name="Harder C.B."/>
            <person name="Miyauchi S."/>
            <person name="Viragh M."/>
            <person name="Kuo A."/>
            <person name="Thoen E."/>
            <person name="Andreopoulos B."/>
            <person name="Lu D."/>
            <person name="Skrede I."/>
            <person name="Drula E."/>
            <person name="Henrissat B."/>
            <person name="Morin E."/>
            <person name="Kohler A."/>
            <person name="Barry K."/>
            <person name="LaButti K."/>
            <person name="Morin E."/>
            <person name="Salamov A."/>
            <person name="Lipzen A."/>
            <person name="Mereny Z."/>
            <person name="Hegedus B."/>
            <person name="Baldrian P."/>
            <person name="Stursova M."/>
            <person name="Weitz H."/>
            <person name="Taylor A."/>
            <person name="Grigoriev I.V."/>
            <person name="Nagy L.G."/>
            <person name="Martin F."/>
            <person name="Kauserud H."/>
        </authorList>
    </citation>
    <scope>NUCLEOTIDE SEQUENCE</scope>
    <source>
        <strain evidence="3">9144</strain>
    </source>
</reference>
<dbReference type="AlphaFoldDB" id="A0AAD6UMC3"/>
<comment type="caution">
    <text evidence="3">The sequence shown here is derived from an EMBL/GenBank/DDBJ whole genome shotgun (WGS) entry which is preliminary data.</text>
</comment>
<feature type="compositionally biased region" description="Basic residues" evidence="1">
    <location>
        <begin position="195"/>
        <end position="206"/>
    </location>
</feature>
<dbReference type="Gene3D" id="2.30.30.140">
    <property type="match status" value="1"/>
</dbReference>
<feature type="compositionally biased region" description="Acidic residues" evidence="1">
    <location>
        <begin position="142"/>
        <end position="173"/>
    </location>
</feature>
<feature type="compositionally biased region" description="Low complexity" evidence="1">
    <location>
        <begin position="118"/>
        <end position="128"/>
    </location>
</feature>
<sequence length="400" mass="43271">MSAKKSGSTAKKNEPEETFALREVVLAKVRGYPAWPGMVVDPDTVPKVVSKERPQSKKTTVYAIRFFPTGDYSWLGPKELQRLTKAAIEEHISKSAQNGAGRGKELLEGYKKALDPAAWEAEQAAAPPAKKKRGGKKRKGSDDEEEAVEGDAEEAVEGEAEAEAEDELADDDGASAGKKRKRTSGVAKPKPQAAKNKKVGKTKKSKAAVESEDEGAGGEEASGDAEAEEDVAENGKPRAGKKAKVDKGDAAAAAKLEADPEALKVREWRHKLQKTFLSSNKALPKEEEMPAVDKLFTTVEQYQNMNIDYLTFSKIGKVMRHIHLLEPSKVPRDNEFQFRDRAKALVDRWHQILNANKGESAAGPAGEAEKTGMNGDAPAADGEGDLTMMDTTIDESMAEA</sequence>
<feature type="region of interest" description="Disordered" evidence="1">
    <location>
        <begin position="118"/>
        <end position="246"/>
    </location>
</feature>
<organism evidence="3 4">
    <name type="scientific">Mycena pura</name>
    <dbReference type="NCBI Taxonomy" id="153505"/>
    <lineage>
        <taxon>Eukaryota</taxon>
        <taxon>Fungi</taxon>
        <taxon>Dikarya</taxon>
        <taxon>Basidiomycota</taxon>
        <taxon>Agaricomycotina</taxon>
        <taxon>Agaricomycetes</taxon>
        <taxon>Agaricomycetidae</taxon>
        <taxon>Agaricales</taxon>
        <taxon>Marasmiineae</taxon>
        <taxon>Mycenaceae</taxon>
        <taxon>Mycena</taxon>
    </lineage>
</organism>
<dbReference type="InterPro" id="IPR035503">
    <property type="entry name" value="IOC4-like_PWWP"/>
</dbReference>
<dbReference type="Proteomes" id="UP001219525">
    <property type="component" value="Unassembled WGS sequence"/>
</dbReference>
<evidence type="ECO:0000256" key="1">
    <source>
        <dbReference type="SAM" id="MobiDB-lite"/>
    </source>
</evidence>
<accession>A0AAD6UMC3</accession>
<feature type="compositionally biased region" description="Acidic residues" evidence="1">
    <location>
        <begin position="210"/>
        <end position="232"/>
    </location>
</feature>
<feature type="compositionally biased region" description="Basic residues" evidence="1">
    <location>
        <begin position="129"/>
        <end position="139"/>
    </location>
</feature>
<proteinExistence type="predicted"/>
<name>A0AAD6UMC3_9AGAR</name>
<dbReference type="Pfam" id="PF00855">
    <property type="entry name" value="PWWP"/>
    <property type="match status" value="1"/>
</dbReference>